<accession>A0ABP9S531</accession>
<name>A0ABP9S531_9ACTN</name>
<proteinExistence type="predicted"/>
<feature type="transmembrane region" description="Helical" evidence="1">
    <location>
        <begin position="72"/>
        <end position="90"/>
    </location>
</feature>
<feature type="transmembrane region" description="Helical" evidence="1">
    <location>
        <begin position="44"/>
        <end position="65"/>
    </location>
</feature>
<keyword evidence="1" id="KW-0812">Transmembrane</keyword>
<keyword evidence="3" id="KW-1185">Reference proteome</keyword>
<evidence type="ECO:0000313" key="3">
    <source>
        <dbReference type="Proteomes" id="UP001501570"/>
    </source>
</evidence>
<dbReference type="EMBL" id="BAABJQ010000015">
    <property type="protein sequence ID" value="GAA5190986.1"/>
    <property type="molecule type" value="Genomic_DNA"/>
</dbReference>
<protein>
    <recommendedName>
        <fullName evidence="4">Intracellular septation protein A</fullName>
    </recommendedName>
</protein>
<keyword evidence="1" id="KW-0472">Membrane</keyword>
<feature type="transmembrane region" description="Helical" evidence="1">
    <location>
        <begin position="160"/>
        <end position="178"/>
    </location>
</feature>
<gene>
    <name evidence="2" type="ORF">GCM10023322_47360</name>
</gene>
<reference evidence="3" key="1">
    <citation type="journal article" date="2019" name="Int. J. Syst. Evol. Microbiol.">
        <title>The Global Catalogue of Microorganisms (GCM) 10K type strain sequencing project: providing services to taxonomists for standard genome sequencing and annotation.</title>
        <authorList>
            <consortium name="The Broad Institute Genomics Platform"/>
            <consortium name="The Broad Institute Genome Sequencing Center for Infectious Disease"/>
            <person name="Wu L."/>
            <person name="Ma J."/>
        </authorList>
    </citation>
    <scope>NUCLEOTIDE SEQUENCE [LARGE SCALE GENOMIC DNA]</scope>
    <source>
        <strain evidence="3">JCM 18304</strain>
    </source>
</reference>
<feature type="transmembrane region" description="Helical" evidence="1">
    <location>
        <begin position="102"/>
        <end position="118"/>
    </location>
</feature>
<dbReference type="Proteomes" id="UP001501570">
    <property type="component" value="Unassembled WGS sequence"/>
</dbReference>
<feature type="transmembrane region" description="Helical" evidence="1">
    <location>
        <begin position="184"/>
        <end position="208"/>
    </location>
</feature>
<comment type="caution">
    <text evidence="2">The sequence shown here is derived from an EMBL/GenBank/DDBJ whole genome shotgun (WGS) entry which is preliminary data.</text>
</comment>
<organism evidence="2 3">
    <name type="scientific">Rugosimonospora acidiphila</name>
    <dbReference type="NCBI Taxonomy" id="556531"/>
    <lineage>
        <taxon>Bacteria</taxon>
        <taxon>Bacillati</taxon>
        <taxon>Actinomycetota</taxon>
        <taxon>Actinomycetes</taxon>
        <taxon>Micromonosporales</taxon>
        <taxon>Micromonosporaceae</taxon>
        <taxon>Rugosimonospora</taxon>
    </lineage>
</organism>
<evidence type="ECO:0000256" key="1">
    <source>
        <dbReference type="SAM" id="Phobius"/>
    </source>
</evidence>
<sequence length="230" mass="24818">MTGSLTGNGNDRPQPSGRRVLARVLADVVVPVAAYYGLRWAGLGAFAALLAGAIVSGAIVLGRVLRDRRADGLAVFTLTVMLLGVGVALISGSARLLLAREAWVTGLAGLWFIGSLWTRRPLSYQFTRPMLEGRWGWPGSWERLWSAAPRFRRMWRVSTVMWGVALLADAAARLAMAYTLPVDAVPALTTTLYAVTTGILISVTNLYYRASGALNRRSPLYAAPGSSNQR</sequence>
<dbReference type="NCBIfam" id="NF041646">
    <property type="entry name" value="VC0807_fam"/>
    <property type="match status" value="1"/>
</dbReference>
<keyword evidence="1" id="KW-1133">Transmembrane helix</keyword>
<evidence type="ECO:0000313" key="2">
    <source>
        <dbReference type="EMBL" id="GAA5190986.1"/>
    </source>
</evidence>
<evidence type="ECO:0008006" key="4">
    <source>
        <dbReference type="Google" id="ProtNLM"/>
    </source>
</evidence>
<feature type="transmembrane region" description="Helical" evidence="1">
    <location>
        <begin position="20"/>
        <end position="38"/>
    </location>
</feature>
<dbReference type="RefSeq" id="WP_345632950.1">
    <property type="nucleotide sequence ID" value="NZ_BAABJQ010000015.1"/>
</dbReference>